<evidence type="ECO:0000256" key="3">
    <source>
        <dbReference type="ARBA" id="ARBA00004721"/>
    </source>
</evidence>
<comment type="similarity">
    <text evidence="4 14">Belongs to the cytochrome P450 family.</text>
</comment>
<evidence type="ECO:0000256" key="6">
    <source>
        <dbReference type="ARBA" id="ARBA00022692"/>
    </source>
</evidence>
<evidence type="ECO:0000256" key="5">
    <source>
        <dbReference type="ARBA" id="ARBA00022617"/>
    </source>
</evidence>
<feature type="binding site" description="axial binding residue" evidence="13">
    <location>
        <position position="560"/>
    </location>
    <ligand>
        <name>heme</name>
        <dbReference type="ChEBI" id="CHEBI:30413"/>
    </ligand>
    <ligandPart>
        <name>Fe</name>
        <dbReference type="ChEBI" id="CHEBI:18248"/>
    </ligandPart>
</feature>
<keyword evidence="12" id="KW-0472">Membrane</keyword>
<dbReference type="InterPro" id="IPR017972">
    <property type="entry name" value="Cyt_P450_CS"/>
</dbReference>
<evidence type="ECO:0000313" key="16">
    <source>
        <dbReference type="Proteomes" id="UP000559256"/>
    </source>
</evidence>
<protein>
    <recommendedName>
        <fullName evidence="17">Cytochrome P450</fullName>
    </recommendedName>
</protein>
<comment type="subcellular location">
    <subcellularLocation>
        <location evidence="2">Membrane</location>
    </subcellularLocation>
</comment>
<keyword evidence="7 13" id="KW-0479">Metal-binding</keyword>
<dbReference type="PANTHER" id="PTHR24305:SF166">
    <property type="entry name" value="CYTOCHROME P450 12A4, MITOCHONDRIAL-RELATED"/>
    <property type="match status" value="1"/>
</dbReference>
<gene>
    <name evidence="15" type="ORF">D9758_012923</name>
</gene>
<comment type="pathway">
    <text evidence="3">Secondary metabolite biosynthesis; terpenoid biosynthesis.</text>
</comment>
<dbReference type="GO" id="GO:0016705">
    <property type="term" value="F:oxidoreductase activity, acting on paired donors, with incorporation or reduction of molecular oxygen"/>
    <property type="evidence" value="ECO:0007669"/>
    <property type="project" value="InterPro"/>
</dbReference>
<comment type="cofactor">
    <cofactor evidence="1 13">
        <name>heme</name>
        <dbReference type="ChEBI" id="CHEBI:30413"/>
    </cofactor>
</comment>
<dbReference type="InterPro" id="IPR050121">
    <property type="entry name" value="Cytochrome_P450_monoxygenase"/>
</dbReference>
<dbReference type="OrthoDB" id="1470350at2759"/>
<evidence type="ECO:0000256" key="12">
    <source>
        <dbReference type="ARBA" id="ARBA00023136"/>
    </source>
</evidence>
<dbReference type="SUPFAM" id="SSF48264">
    <property type="entry name" value="Cytochrome P450"/>
    <property type="match status" value="1"/>
</dbReference>
<dbReference type="InterPro" id="IPR001128">
    <property type="entry name" value="Cyt_P450"/>
</dbReference>
<dbReference type="GO" id="GO:0020037">
    <property type="term" value="F:heme binding"/>
    <property type="evidence" value="ECO:0007669"/>
    <property type="project" value="InterPro"/>
</dbReference>
<dbReference type="PRINTS" id="PR00385">
    <property type="entry name" value="P450"/>
</dbReference>
<evidence type="ECO:0000256" key="13">
    <source>
        <dbReference type="PIRSR" id="PIRSR602401-1"/>
    </source>
</evidence>
<dbReference type="Proteomes" id="UP000559256">
    <property type="component" value="Unassembled WGS sequence"/>
</dbReference>
<dbReference type="GO" id="GO:0004497">
    <property type="term" value="F:monooxygenase activity"/>
    <property type="evidence" value="ECO:0007669"/>
    <property type="project" value="UniProtKB-KW"/>
</dbReference>
<keyword evidence="6" id="KW-0812">Transmembrane</keyword>
<evidence type="ECO:0000256" key="14">
    <source>
        <dbReference type="RuleBase" id="RU000461"/>
    </source>
</evidence>
<evidence type="ECO:0000256" key="8">
    <source>
        <dbReference type="ARBA" id="ARBA00022989"/>
    </source>
</evidence>
<keyword evidence="9 14" id="KW-0560">Oxidoreductase</keyword>
<dbReference type="GO" id="GO:0016020">
    <property type="term" value="C:membrane"/>
    <property type="evidence" value="ECO:0007669"/>
    <property type="project" value="UniProtKB-SubCell"/>
</dbReference>
<keyword evidence="11 14" id="KW-0503">Monooxygenase</keyword>
<evidence type="ECO:0008006" key="17">
    <source>
        <dbReference type="Google" id="ProtNLM"/>
    </source>
</evidence>
<evidence type="ECO:0000256" key="10">
    <source>
        <dbReference type="ARBA" id="ARBA00023004"/>
    </source>
</evidence>
<dbReference type="GO" id="GO:0005506">
    <property type="term" value="F:iron ion binding"/>
    <property type="evidence" value="ECO:0007669"/>
    <property type="project" value="InterPro"/>
</dbReference>
<dbReference type="PROSITE" id="PS00086">
    <property type="entry name" value="CYTOCHROME_P450"/>
    <property type="match status" value="1"/>
</dbReference>
<proteinExistence type="inferred from homology"/>
<keyword evidence="8" id="KW-1133">Transmembrane helix</keyword>
<dbReference type="Pfam" id="PF00067">
    <property type="entry name" value="p450"/>
    <property type="match status" value="1"/>
</dbReference>
<comment type="caution">
    <text evidence="15">The sequence shown here is derived from an EMBL/GenBank/DDBJ whole genome shotgun (WGS) entry which is preliminary data.</text>
</comment>
<evidence type="ECO:0000256" key="7">
    <source>
        <dbReference type="ARBA" id="ARBA00022723"/>
    </source>
</evidence>
<reference evidence="15 16" key="1">
    <citation type="journal article" date="2020" name="ISME J.">
        <title>Uncovering the hidden diversity of litter-decomposition mechanisms in mushroom-forming fungi.</title>
        <authorList>
            <person name="Floudas D."/>
            <person name="Bentzer J."/>
            <person name="Ahren D."/>
            <person name="Johansson T."/>
            <person name="Persson P."/>
            <person name="Tunlid A."/>
        </authorList>
    </citation>
    <scope>NUCLEOTIDE SEQUENCE [LARGE SCALE GENOMIC DNA]</scope>
    <source>
        <strain evidence="15 16">CBS 291.85</strain>
    </source>
</reference>
<organism evidence="15 16">
    <name type="scientific">Tetrapyrgos nigripes</name>
    <dbReference type="NCBI Taxonomy" id="182062"/>
    <lineage>
        <taxon>Eukaryota</taxon>
        <taxon>Fungi</taxon>
        <taxon>Dikarya</taxon>
        <taxon>Basidiomycota</taxon>
        <taxon>Agaricomycotina</taxon>
        <taxon>Agaricomycetes</taxon>
        <taxon>Agaricomycetidae</taxon>
        <taxon>Agaricales</taxon>
        <taxon>Marasmiineae</taxon>
        <taxon>Marasmiaceae</taxon>
        <taxon>Tetrapyrgos</taxon>
    </lineage>
</organism>
<evidence type="ECO:0000256" key="9">
    <source>
        <dbReference type="ARBA" id="ARBA00023002"/>
    </source>
</evidence>
<evidence type="ECO:0000256" key="1">
    <source>
        <dbReference type="ARBA" id="ARBA00001971"/>
    </source>
</evidence>
<dbReference type="PANTHER" id="PTHR24305">
    <property type="entry name" value="CYTOCHROME P450"/>
    <property type="match status" value="1"/>
</dbReference>
<dbReference type="InterPro" id="IPR002401">
    <property type="entry name" value="Cyt_P450_E_grp-I"/>
</dbReference>
<evidence type="ECO:0000256" key="2">
    <source>
        <dbReference type="ARBA" id="ARBA00004370"/>
    </source>
</evidence>
<keyword evidence="16" id="KW-1185">Reference proteome</keyword>
<evidence type="ECO:0000313" key="15">
    <source>
        <dbReference type="EMBL" id="KAF5343987.1"/>
    </source>
</evidence>
<dbReference type="InterPro" id="IPR036396">
    <property type="entry name" value="Cyt_P450_sf"/>
</dbReference>
<evidence type="ECO:0000256" key="4">
    <source>
        <dbReference type="ARBA" id="ARBA00010617"/>
    </source>
</evidence>
<dbReference type="AlphaFoldDB" id="A0A8H5CNQ6"/>
<name>A0A8H5CNQ6_9AGAR</name>
<dbReference type="Gene3D" id="1.10.630.10">
    <property type="entry name" value="Cytochrome P450"/>
    <property type="match status" value="1"/>
</dbReference>
<dbReference type="PRINTS" id="PR00463">
    <property type="entry name" value="EP450I"/>
</dbReference>
<keyword evidence="10 13" id="KW-0408">Iron</keyword>
<dbReference type="EMBL" id="JAACJM010000130">
    <property type="protein sequence ID" value="KAF5343987.1"/>
    <property type="molecule type" value="Genomic_DNA"/>
</dbReference>
<sequence>MSTLGICLTTLFATWIVKTWLDYRRIGARDGIHQILNSPTTLLSNSSDLSSLPGLSSSSTFVLGQFQFWLNKRRWYDSGWDVCAAISLFPNVKTTYVVGDPEVFKKIASSRSSFPKSTDRYSVLRVFGRNIVTEEGEEWKKYKRICAPAFNERNNRLVWDCSISTMSEFFEEVWRSGREDMTGAVKEITVDDFKVPCAQFTLHVIGAAAFGQKLSWKQANKSHSSLSFEVSSRPAATSVPMSKITSISPHTESPDEKTKLPKRMPIEKIFEIISEDLFFKLIIPDWILRNAEWMLFPLPRFKDKLIRVREAFDGLNEFLQDIINARRNVDAETSTGSAQRSDLFSNLIHANDQDAEAQNSKNNDGESLNRVWDSETGQYVKFNEEEGDDIADKESEKRKLSDVEMMGNIFIFLLAGHETSAHTTCFAFALLALYEEEQEKLYQHIMSVCPDGRTPTYEDLPKLTRTMAVLQETLRLFAPVIGIPKRSAEDMTLVATNRHTGEVLRIPVERDAQIMLHTPGIHYNPKYWDNPADFNPNRFMPPSNWPREAFASFSSGTRACIGRRFAEIESIAIITMLVIKYRVRIKPENRYKGETFEQRKERVLHSRSGITLTPVRVPLVFTPRR</sequence>
<keyword evidence="5 13" id="KW-0349">Heme</keyword>
<accession>A0A8H5CNQ6</accession>
<evidence type="ECO:0000256" key="11">
    <source>
        <dbReference type="ARBA" id="ARBA00023033"/>
    </source>
</evidence>